<evidence type="ECO:0000256" key="2">
    <source>
        <dbReference type="ARBA" id="ARBA00029447"/>
    </source>
</evidence>
<dbReference type="GO" id="GO:0005886">
    <property type="term" value="C:plasma membrane"/>
    <property type="evidence" value="ECO:0007669"/>
    <property type="project" value="TreeGrafter"/>
</dbReference>
<evidence type="ECO:0000256" key="1">
    <source>
        <dbReference type="ARBA" id="ARBA00022500"/>
    </source>
</evidence>
<name>A0A381N338_9ZZZZ</name>
<feature type="transmembrane region" description="Helical" evidence="4">
    <location>
        <begin position="12"/>
        <end position="35"/>
    </location>
</feature>
<gene>
    <name evidence="8" type="ORF">METZ01_LOCUS1779</name>
</gene>
<protein>
    <recommendedName>
        <fullName evidence="9">HAMP domain-containing protein</fullName>
    </recommendedName>
</protein>
<dbReference type="GO" id="GO:0006935">
    <property type="term" value="P:chemotaxis"/>
    <property type="evidence" value="ECO:0007669"/>
    <property type="project" value="UniProtKB-KW"/>
</dbReference>
<dbReference type="PANTHER" id="PTHR43531">
    <property type="entry name" value="PROTEIN ICFG"/>
    <property type="match status" value="1"/>
</dbReference>
<feature type="domain" description="Methyl-accepting transducer" evidence="5">
    <location>
        <begin position="507"/>
        <end position="780"/>
    </location>
</feature>
<dbReference type="CDD" id="cd11386">
    <property type="entry name" value="MCP_signal"/>
    <property type="match status" value="1"/>
</dbReference>
<dbReference type="AlphaFoldDB" id="A0A381N338"/>
<organism evidence="8">
    <name type="scientific">marine metagenome</name>
    <dbReference type="NCBI Taxonomy" id="408172"/>
    <lineage>
        <taxon>unclassified sequences</taxon>
        <taxon>metagenomes</taxon>
        <taxon>ecological metagenomes</taxon>
    </lineage>
</organism>
<dbReference type="PROSITE" id="PS50885">
    <property type="entry name" value="HAMP"/>
    <property type="match status" value="1"/>
</dbReference>
<evidence type="ECO:0000259" key="7">
    <source>
        <dbReference type="PROSITE" id="PS50885"/>
    </source>
</evidence>
<accession>A0A381N338</accession>
<keyword evidence="4" id="KW-0472">Membrane</keyword>
<evidence type="ECO:0000256" key="4">
    <source>
        <dbReference type="SAM" id="Phobius"/>
    </source>
</evidence>
<dbReference type="SMART" id="SM00304">
    <property type="entry name" value="HAMP"/>
    <property type="match status" value="1"/>
</dbReference>
<dbReference type="PROSITE" id="PS50111">
    <property type="entry name" value="CHEMOTAXIS_TRANSDUC_2"/>
    <property type="match status" value="1"/>
</dbReference>
<dbReference type="CDD" id="cd06225">
    <property type="entry name" value="HAMP"/>
    <property type="match status" value="1"/>
</dbReference>
<dbReference type="InterPro" id="IPR000727">
    <property type="entry name" value="T_SNARE_dom"/>
</dbReference>
<feature type="domain" description="HAMP" evidence="7">
    <location>
        <begin position="448"/>
        <end position="502"/>
    </location>
</feature>
<dbReference type="Pfam" id="PF00672">
    <property type="entry name" value="HAMP"/>
    <property type="match status" value="1"/>
</dbReference>
<feature type="compositionally biased region" description="Polar residues" evidence="3">
    <location>
        <begin position="831"/>
        <end position="849"/>
    </location>
</feature>
<evidence type="ECO:0000259" key="5">
    <source>
        <dbReference type="PROSITE" id="PS50111"/>
    </source>
</evidence>
<dbReference type="InterPro" id="IPR051310">
    <property type="entry name" value="MCP_chemotaxis"/>
</dbReference>
<dbReference type="Gene3D" id="1.10.287.950">
    <property type="entry name" value="Methyl-accepting chemotaxis protein"/>
    <property type="match status" value="1"/>
</dbReference>
<dbReference type="FunFam" id="1.10.287.950:FF:000001">
    <property type="entry name" value="Methyl-accepting chemotaxis sensory transducer"/>
    <property type="match status" value="1"/>
</dbReference>
<keyword evidence="1" id="KW-0145">Chemotaxis</keyword>
<feature type="domain" description="T-SNARE coiled-coil homology" evidence="6">
    <location>
        <begin position="710"/>
        <end position="772"/>
    </location>
</feature>
<feature type="region of interest" description="Disordered" evidence="3">
    <location>
        <begin position="820"/>
        <end position="849"/>
    </location>
</feature>
<evidence type="ECO:0000313" key="8">
    <source>
        <dbReference type="EMBL" id="SUZ48925.1"/>
    </source>
</evidence>
<comment type="similarity">
    <text evidence="2">Belongs to the methyl-accepting chemotaxis (MCP) protein family.</text>
</comment>
<evidence type="ECO:0000259" key="6">
    <source>
        <dbReference type="PROSITE" id="PS50192"/>
    </source>
</evidence>
<dbReference type="InterPro" id="IPR003660">
    <property type="entry name" value="HAMP_dom"/>
</dbReference>
<dbReference type="Pfam" id="PF00015">
    <property type="entry name" value="MCPsignal"/>
    <property type="match status" value="1"/>
</dbReference>
<evidence type="ECO:0008006" key="9">
    <source>
        <dbReference type="Google" id="ProtNLM"/>
    </source>
</evidence>
<dbReference type="SMART" id="SM00283">
    <property type="entry name" value="MA"/>
    <property type="match status" value="1"/>
</dbReference>
<dbReference type="EMBL" id="UINC01000094">
    <property type="protein sequence ID" value="SUZ48925.1"/>
    <property type="molecule type" value="Genomic_DNA"/>
</dbReference>
<reference evidence="8" key="1">
    <citation type="submission" date="2018-05" db="EMBL/GenBank/DDBJ databases">
        <authorList>
            <person name="Lanie J.A."/>
            <person name="Ng W.-L."/>
            <person name="Kazmierczak K.M."/>
            <person name="Andrzejewski T.M."/>
            <person name="Davidsen T.M."/>
            <person name="Wayne K.J."/>
            <person name="Tettelin H."/>
            <person name="Glass J.I."/>
            <person name="Rusch D."/>
            <person name="Podicherti R."/>
            <person name="Tsui H.-C.T."/>
            <person name="Winkler M.E."/>
        </authorList>
    </citation>
    <scope>NUCLEOTIDE SEQUENCE</scope>
</reference>
<dbReference type="PANTHER" id="PTHR43531:SF11">
    <property type="entry name" value="METHYL-ACCEPTING CHEMOTAXIS PROTEIN 3"/>
    <property type="match status" value="1"/>
</dbReference>
<dbReference type="InterPro" id="IPR004089">
    <property type="entry name" value="MCPsignal_dom"/>
</dbReference>
<feature type="transmembrane region" description="Helical" evidence="4">
    <location>
        <begin position="424"/>
        <end position="446"/>
    </location>
</feature>
<keyword evidence="4" id="KW-1133">Transmembrane helix</keyword>
<proteinExistence type="inferred from homology"/>
<dbReference type="GO" id="GO:0007165">
    <property type="term" value="P:signal transduction"/>
    <property type="evidence" value="ECO:0007669"/>
    <property type="project" value="InterPro"/>
</dbReference>
<dbReference type="GO" id="GO:0004888">
    <property type="term" value="F:transmembrane signaling receptor activity"/>
    <property type="evidence" value="ECO:0007669"/>
    <property type="project" value="TreeGrafter"/>
</dbReference>
<dbReference type="PROSITE" id="PS50192">
    <property type="entry name" value="T_SNARE"/>
    <property type="match status" value="1"/>
</dbReference>
<evidence type="ECO:0000256" key="3">
    <source>
        <dbReference type="SAM" id="MobiDB-lite"/>
    </source>
</evidence>
<sequence length="849" mass="94586">MKILSVTISKKLFFIFLINSIITVTISGMVIYSFLGLSGQFNFNSELSTYKSTLDSIRIEQSKLKGHAQSFYLNVSDQTIKEGLADIGASIIFIKESLEKLKDNKNQTINSSSLESIHRFNLNDDHLLKIDSLKAKYGTAQSEELYDAELNSLKNKLKNKTFIYDFHLDDLVIRTGDKDLNQLINSSKFKTVISKDLEQIEKGVNKLNIFTNRIAKVSSEKMNSGPVAKKNISNLINAFNDFKSKRKRIIFKIRAKRSLIAGKPEYETFMAQMMGGEADGVDGFQKKEFLNKNLFYQLSQLIVELDEITSASQAKRDKVGSANISDLEWMLDDYKLIHDDLAKIVNETQSKNNIDAFSIVDKEFVKTFESVKKSGLLVSESQLLDNNYTELNFTLSRILDDINAVLTKDIETINSSVIGETDTFIWVVMVITIIGLLGSLLFGFLVRRSITAPVNDLVDMSKDIAQGEGDLTKRIAIAGKDELGDLSSWFNMFLQRLNNMVVEVKKHAANINVSSQEMALGNKDLSSRTHQQSSSLEETATAMEEINSIVQNNAEDAKNANEITQKAQLSVVESRTELLDTVNKSIDTNQEMLQNLQSTNTSVVTAMEEIMESSKKIEGITTLMNDIAFQTNLLALNASVEAARAGEHGKGFAVVASEVRKLAHRSAKASTEIGVLVQTSLEHITSGRNLVKDGEQGMDDMRTKIETMLNNLKSESDSNLNGILTSVKEVSEVMENIKVASQEQAEGVDQINRAIADMDRITQENSSLVEQNTTASQHMAEEAENLEELLNTFKVQEGDDGSSEHIIEEKKTNLKLAQSKIEQLPEKTETTKPASQSENTLNQNLAPFE</sequence>
<dbReference type="SUPFAM" id="SSF58104">
    <property type="entry name" value="Methyl-accepting chemotaxis protein (MCP) signaling domain"/>
    <property type="match status" value="1"/>
</dbReference>
<keyword evidence="4" id="KW-0812">Transmembrane</keyword>